<organism evidence="4 5">
    <name type="scientific">Corynebacterium tuberculostearicum</name>
    <dbReference type="NCBI Taxonomy" id="38304"/>
    <lineage>
        <taxon>Bacteria</taxon>
        <taxon>Bacillati</taxon>
        <taxon>Actinomycetota</taxon>
        <taxon>Actinomycetes</taxon>
        <taxon>Mycobacteriales</taxon>
        <taxon>Corynebacteriaceae</taxon>
        <taxon>Corynebacterium</taxon>
    </lineage>
</organism>
<dbReference type="Proteomes" id="UP001185706">
    <property type="component" value="Unassembled WGS sequence"/>
</dbReference>
<sequence length="223" mass="23111">MGARRTSRLIASAVAVATFSSITAVAADDTTFVEERTTDDTVSLNGIEFDEDGNLLEENNAGDKAMEELDAEEDAAESITPYAVDGAEETAEAPASEDATSAETTPSESAEETSTEEISAEEAATEEPTSEESTEPSTTEAAVVPGQDGKDGQDGVDGKDGENGCDGINGKDGKDADMSSVAGFSFLAALVGGGTVMGILSTIDYFYTHGMLPKNSVPWRINQ</sequence>
<feature type="signal peptide" evidence="3">
    <location>
        <begin position="1"/>
        <end position="26"/>
    </location>
</feature>
<accession>A0AAE4SYA8</accession>
<evidence type="ECO:0000256" key="2">
    <source>
        <dbReference type="SAM" id="Phobius"/>
    </source>
</evidence>
<feature type="chain" id="PRO_5042149949" evidence="3">
    <location>
        <begin position="27"/>
        <end position="223"/>
    </location>
</feature>
<feature type="transmembrane region" description="Helical" evidence="2">
    <location>
        <begin position="184"/>
        <end position="207"/>
    </location>
</feature>
<keyword evidence="3" id="KW-0732">Signal</keyword>
<reference evidence="4" key="1">
    <citation type="submission" date="2023-08" db="EMBL/GenBank/DDBJ databases">
        <title>Genomic characterization of the C. tuberculostearicum species complex, a ubiquitous member of the human skin microbiome.</title>
        <authorList>
            <person name="Ahmed N."/>
            <person name="Deming C."/>
            <person name="Conlan S."/>
            <person name="Segre J."/>
        </authorList>
    </citation>
    <scope>NUCLEOTIDE SEQUENCE</scope>
    <source>
        <strain evidence="4">CTNIH22</strain>
    </source>
</reference>
<name>A0AAE4SYA8_9CORY</name>
<evidence type="ECO:0000256" key="3">
    <source>
        <dbReference type="SAM" id="SignalP"/>
    </source>
</evidence>
<evidence type="ECO:0000313" key="5">
    <source>
        <dbReference type="Proteomes" id="UP001185706"/>
    </source>
</evidence>
<dbReference type="AlphaFoldDB" id="A0AAE4SYA8"/>
<feature type="compositionally biased region" description="Low complexity" evidence="1">
    <location>
        <begin position="92"/>
        <end position="108"/>
    </location>
</feature>
<feature type="compositionally biased region" description="Acidic residues" evidence="1">
    <location>
        <begin position="109"/>
        <end position="134"/>
    </location>
</feature>
<keyword evidence="2" id="KW-1133">Transmembrane helix</keyword>
<dbReference type="RefSeq" id="WP_316993147.1">
    <property type="nucleotide sequence ID" value="NZ_JAVBIB010000003.1"/>
</dbReference>
<proteinExistence type="predicted"/>
<dbReference type="EMBL" id="JAVBIB010000003">
    <property type="protein sequence ID" value="MDV2418792.1"/>
    <property type="molecule type" value="Genomic_DNA"/>
</dbReference>
<keyword evidence="2" id="KW-0472">Membrane</keyword>
<gene>
    <name evidence="4" type="ORF">RAE03_03235</name>
</gene>
<comment type="caution">
    <text evidence="4">The sequence shown here is derived from an EMBL/GenBank/DDBJ whole genome shotgun (WGS) entry which is preliminary data.</text>
</comment>
<evidence type="ECO:0000256" key="1">
    <source>
        <dbReference type="SAM" id="MobiDB-lite"/>
    </source>
</evidence>
<evidence type="ECO:0000313" key="4">
    <source>
        <dbReference type="EMBL" id="MDV2418792.1"/>
    </source>
</evidence>
<feature type="region of interest" description="Disordered" evidence="1">
    <location>
        <begin position="67"/>
        <end position="171"/>
    </location>
</feature>
<feature type="compositionally biased region" description="Basic and acidic residues" evidence="1">
    <location>
        <begin position="148"/>
        <end position="162"/>
    </location>
</feature>
<protein>
    <submittedName>
        <fullName evidence="4">Uncharacterized protein</fullName>
    </submittedName>
</protein>
<keyword evidence="2" id="KW-0812">Transmembrane</keyword>